<feature type="compositionally biased region" description="Basic and acidic residues" evidence="10">
    <location>
        <begin position="524"/>
        <end position="533"/>
    </location>
</feature>
<evidence type="ECO:0000256" key="3">
    <source>
        <dbReference type="ARBA" id="ARBA00022737"/>
    </source>
</evidence>
<feature type="domain" description="CCHC-type" evidence="11">
    <location>
        <begin position="320"/>
        <end position="335"/>
    </location>
</feature>
<dbReference type="FunCoup" id="F6RSB9">
    <property type="interactions" value="3041"/>
</dbReference>
<feature type="region of interest" description="Disordered" evidence="10">
    <location>
        <begin position="44"/>
        <end position="64"/>
    </location>
</feature>
<dbReference type="Gene3D" id="4.10.60.10">
    <property type="entry name" value="Zinc finger, CCHC-type"/>
    <property type="match status" value="2"/>
</dbReference>
<keyword evidence="3" id="KW-0677">Repeat</keyword>
<evidence type="ECO:0000256" key="9">
    <source>
        <dbReference type="PROSITE-ProRule" id="PRU00047"/>
    </source>
</evidence>
<keyword evidence="6" id="KW-0539">Nucleus</keyword>
<evidence type="ECO:0000313" key="12">
    <source>
        <dbReference type="Ensembl" id="ENSOANP00000012076.3"/>
    </source>
</evidence>
<organism evidence="12 13">
    <name type="scientific">Ornithorhynchus anatinus</name>
    <name type="common">Duckbill platypus</name>
    <dbReference type="NCBI Taxonomy" id="9258"/>
    <lineage>
        <taxon>Eukaryota</taxon>
        <taxon>Metazoa</taxon>
        <taxon>Chordata</taxon>
        <taxon>Craniata</taxon>
        <taxon>Vertebrata</taxon>
        <taxon>Euteleostomi</taxon>
        <taxon>Mammalia</taxon>
        <taxon>Monotremata</taxon>
        <taxon>Ornithorhynchidae</taxon>
        <taxon>Ornithorhynchus</taxon>
    </lineage>
</organism>
<dbReference type="OMA" id="HFGHACI"/>
<feature type="compositionally biased region" description="Basic and acidic residues" evidence="10">
    <location>
        <begin position="47"/>
        <end position="57"/>
    </location>
</feature>
<evidence type="ECO:0000256" key="5">
    <source>
        <dbReference type="ARBA" id="ARBA00022833"/>
    </source>
</evidence>
<feature type="compositionally biased region" description="Basic residues" evidence="10">
    <location>
        <begin position="475"/>
        <end position="484"/>
    </location>
</feature>
<dbReference type="InterPro" id="IPR001878">
    <property type="entry name" value="Znf_CCHC"/>
</dbReference>
<accession>F6RSB9</accession>
<evidence type="ECO:0000256" key="10">
    <source>
        <dbReference type="SAM" id="MobiDB-lite"/>
    </source>
</evidence>
<dbReference type="GO" id="GO:0031499">
    <property type="term" value="C:TRAMP complex"/>
    <property type="evidence" value="ECO:0000318"/>
    <property type="project" value="GO_Central"/>
</dbReference>
<dbReference type="GO" id="GO:0005829">
    <property type="term" value="C:cytosol"/>
    <property type="evidence" value="ECO:0007669"/>
    <property type="project" value="Ensembl"/>
</dbReference>
<dbReference type="Ensembl" id="ENSOANT00000012078.4">
    <property type="protein sequence ID" value="ENSOANP00000012076.3"/>
    <property type="gene ID" value="ENSOANG00000007577.4"/>
</dbReference>
<dbReference type="RefSeq" id="XP_007653750.1">
    <property type="nucleotide sequence ID" value="XM_007655560.4"/>
</dbReference>
<dbReference type="AlphaFoldDB" id="F6RSB9"/>
<dbReference type="SUPFAM" id="SSF57756">
    <property type="entry name" value="Retrovirus zinc finger-like domains"/>
    <property type="match status" value="1"/>
</dbReference>
<dbReference type="GO" id="GO:0071037">
    <property type="term" value="P:nuclear polyadenylation-dependent snRNA catabolic process"/>
    <property type="evidence" value="ECO:0000318"/>
    <property type="project" value="GO_Central"/>
</dbReference>
<reference evidence="12" key="3">
    <citation type="submission" date="2025-09" db="UniProtKB">
        <authorList>
            <consortium name="Ensembl"/>
        </authorList>
    </citation>
    <scope>IDENTIFICATION</scope>
    <source>
        <strain evidence="12">Glennie</strain>
    </source>
</reference>
<feature type="domain" description="CCHC-type" evidence="11">
    <location>
        <begin position="257"/>
        <end position="271"/>
    </location>
</feature>
<evidence type="ECO:0000256" key="7">
    <source>
        <dbReference type="ARBA" id="ARBA00041190"/>
    </source>
</evidence>
<evidence type="ECO:0000256" key="6">
    <source>
        <dbReference type="ARBA" id="ARBA00023242"/>
    </source>
</evidence>
<dbReference type="InterPro" id="IPR036875">
    <property type="entry name" value="Znf_CCHC_sf"/>
</dbReference>
<dbReference type="Pfam" id="PF00098">
    <property type="entry name" value="zf-CCHC"/>
    <property type="match status" value="2"/>
</dbReference>
<evidence type="ECO:0000256" key="8">
    <source>
        <dbReference type="ARBA" id="ARBA00043023"/>
    </source>
</evidence>
<feature type="compositionally biased region" description="Basic and acidic residues" evidence="10">
    <location>
        <begin position="485"/>
        <end position="495"/>
    </location>
</feature>
<evidence type="ECO:0000256" key="1">
    <source>
        <dbReference type="ARBA" id="ARBA00004604"/>
    </source>
</evidence>
<reference evidence="12" key="2">
    <citation type="submission" date="2025-08" db="UniProtKB">
        <authorList>
            <consortium name="Ensembl"/>
        </authorList>
    </citation>
    <scope>IDENTIFICATION</scope>
    <source>
        <strain evidence="12">Glennie</strain>
    </source>
</reference>
<dbReference type="PANTHER" id="PTHR46543">
    <property type="entry name" value="ZINC FINGER CCHC DOMAIN-CONTAINING PROTEIN 7"/>
    <property type="match status" value="1"/>
</dbReference>
<keyword evidence="5" id="KW-0862">Zinc</keyword>
<evidence type="ECO:0000259" key="11">
    <source>
        <dbReference type="PROSITE" id="PS50158"/>
    </source>
</evidence>
<gene>
    <name evidence="12" type="primary">ZCCHC7</name>
</gene>
<feature type="compositionally biased region" description="Basic residues" evidence="10">
    <location>
        <begin position="557"/>
        <end position="566"/>
    </location>
</feature>
<keyword evidence="2" id="KW-0479">Metal-binding</keyword>
<dbReference type="GO" id="GO:0008270">
    <property type="term" value="F:zinc ion binding"/>
    <property type="evidence" value="ECO:0007669"/>
    <property type="project" value="UniProtKB-KW"/>
</dbReference>
<dbReference type="PANTHER" id="PTHR46543:SF1">
    <property type="entry name" value="ZINC FINGER CCHC DOMAIN-CONTAINING PROTEIN 7"/>
    <property type="match status" value="1"/>
</dbReference>
<reference evidence="12 13" key="1">
    <citation type="journal article" date="2008" name="Nature">
        <title>Genome analysis of the platypus reveals unique signatures of evolution.</title>
        <authorList>
            <person name="Warren W.C."/>
            <person name="Hillier L.W."/>
            <person name="Marshall Graves J.A."/>
            <person name="Birney E."/>
            <person name="Ponting C.P."/>
            <person name="Grutzner F."/>
            <person name="Belov K."/>
            <person name="Miller W."/>
            <person name="Clarke L."/>
            <person name="Chinwalla A.T."/>
            <person name="Yang S.P."/>
            <person name="Heger A."/>
            <person name="Locke D.P."/>
            <person name="Miethke P."/>
            <person name="Waters P.D."/>
            <person name="Veyrunes F."/>
            <person name="Fulton L."/>
            <person name="Fulton B."/>
            <person name="Graves T."/>
            <person name="Wallis J."/>
            <person name="Puente X.S."/>
            <person name="Lopez-Otin C."/>
            <person name="Ordonez G.R."/>
            <person name="Eichler E.E."/>
            <person name="Chen L."/>
            <person name="Cheng Z."/>
            <person name="Deakin J.E."/>
            <person name="Alsop A."/>
            <person name="Thompson K."/>
            <person name="Kirby P."/>
            <person name="Papenfuss A.T."/>
            <person name="Wakefield M.J."/>
            <person name="Olender T."/>
            <person name="Lancet D."/>
            <person name="Huttley G.A."/>
            <person name="Smit A.F."/>
            <person name="Pask A."/>
            <person name="Temple-Smith P."/>
            <person name="Batzer M.A."/>
            <person name="Walker J.A."/>
            <person name="Konkel M.K."/>
            <person name="Harris R.S."/>
            <person name="Whittington C.M."/>
            <person name="Wong E.S."/>
            <person name="Gemmell N.J."/>
            <person name="Buschiazzo E."/>
            <person name="Vargas Jentzsch I.M."/>
            <person name="Merkel A."/>
            <person name="Schmitz J."/>
            <person name="Zemann A."/>
            <person name="Churakov G."/>
            <person name="Kriegs J.O."/>
            <person name="Brosius J."/>
            <person name="Murchison E.P."/>
            <person name="Sachidanandam R."/>
            <person name="Smith C."/>
            <person name="Hannon G.J."/>
            <person name="Tsend-Ayush E."/>
            <person name="McMillan D."/>
            <person name="Attenborough R."/>
            <person name="Rens W."/>
            <person name="Ferguson-Smith M."/>
            <person name="Lefevre C.M."/>
            <person name="Sharp J.A."/>
            <person name="Nicholas K.R."/>
            <person name="Ray D.A."/>
            <person name="Kube M."/>
            <person name="Reinhardt R."/>
            <person name="Pringle T.H."/>
            <person name="Taylor J."/>
            <person name="Jones R.C."/>
            <person name="Nixon B."/>
            <person name="Dacheux J.L."/>
            <person name="Niwa H."/>
            <person name="Sekita Y."/>
            <person name="Huang X."/>
            <person name="Stark A."/>
            <person name="Kheradpour P."/>
            <person name="Kellis M."/>
            <person name="Flicek P."/>
            <person name="Chen Y."/>
            <person name="Webber C."/>
            <person name="Hardison R."/>
            <person name="Nelson J."/>
            <person name="Hallsworth-Pepin K."/>
            <person name="Delehaunty K."/>
            <person name="Markovic C."/>
            <person name="Minx P."/>
            <person name="Feng Y."/>
            <person name="Kremitzki C."/>
            <person name="Mitreva M."/>
            <person name="Glasscock J."/>
            <person name="Wylie T."/>
            <person name="Wohldmann P."/>
            <person name="Thiru P."/>
            <person name="Nhan M.N."/>
            <person name="Pohl C.S."/>
            <person name="Smith S.M."/>
            <person name="Hou S."/>
            <person name="Nefedov M."/>
            <person name="de Jong P.J."/>
            <person name="Renfree M.B."/>
            <person name="Mardis E.R."/>
            <person name="Wilson R.K."/>
        </authorList>
    </citation>
    <scope>NUCLEOTIDE SEQUENCE [LARGE SCALE GENOMIC DNA]</scope>
    <source>
        <strain evidence="12 13">Glennie</strain>
    </source>
</reference>
<dbReference type="KEGG" id="oaa:100078543"/>
<feature type="domain" description="CCHC-type" evidence="11">
    <location>
        <begin position="364"/>
        <end position="379"/>
    </location>
</feature>
<dbReference type="InterPro" id="IPR051644">
    <property type="entry name" value="TRAMP_AT-DNA-binding"/>
</dbReference>
<dbReference type="GO" id="GO:0071039">
    <property type="term" value="P:nuclear polyadenylation-dependent CUT catabolic process"/>
    <property type="evidence" value="ECO:0000318"/>
    <property type="project" value="GO_Central"/>
</dbReference>
<evidence type="ECO:0000256" key="4">
    <source>
        <dbReference type="ARBA" id="ARBA00022771"/>
    </source>
</evidence>
<dbReference type="STRING" id="9258.ENSOANP00000012076"/>
<dbReference type="GeneID" id="100078543"/>
<dbReference type="HOGENOM" id="CLU_029787_0_0_1"/>
<feature type="region of interest" description="Disordered" evidence="10">
    <location>
        <begin position="422"/>
        <end position="566"/>
    </location>
</feature>
<keyword evidence="4 9" id="KW-0863">Zinc-finger</keyword>
<dbReference type="OrthoDB" id="7608935at2759"/>
<evidence type="ECO:0000313" key="13">
    <source>
        <dbReference type="Proteomes" id="UP000002279"/>
    </source>
</evidence>
<sequence>MFGGYENIEAYENDLYREESSSELSVDSEVEFQLYSQVHYAQNLGESSREKHTEDKSSGNFESVGRVKESQNNLIILSDTDVIQISDGPEIITLSDDEDSVYTCKRKNAEKTAQVLEGPDDSVPDIIAHSSLRSKASTVEASKAGRFADEKSETGKRSRVIQEVLVVGDSSDTEEERPASESGDSDNVESWMLLGCEVDDKDDNILLNLVGCENPVSEGENEENWSISNKDIEAQIGNKTAVRQINRYYSGNKNVTCRNCRERGHLSKNCPLPQKSPTCCLCGVRGHLQYNCPARLCLDCSLPASYPHKCFEKPSWKKNCHRCDMMGHYADACPEIWRQYHLTTRPGPPKKPKTYSGRSALVYCYNCSQKGHYGFECTERRMFNGIFPASPFIYSYDGEYDIRKREQRIKWKMEELQEASGFPRQFKRPHLEAEAADQGHYRRIKSRAEDEDHRWPRGERYSTKAKSQDRNQKHQEKKHRKRVPKNHDVDEDFPRGPKTHSSHCGTKTRKKSHHSSHLACQKLSRREHPEEGKQRKRKKKWERGGDDDVDESLFVIKQRKKKSKFN</sequence>
<dbReference type="RefSeq" id="XP_028911420.1">
    <property type="nucleotide sequence ID" value="XM_029055587.2"/>
</dbReference>
<feature type="compositionally biased region" description="Basic residues" evidence="10">
    <location>
        <begin position="497"/>
        <end position="516"/>
    </location>
</feature>
<proteinExistence type="predicted"/>
<dbReference type="GO" id="GO:0071036">
    <property type="term" value="P:nuclear polyadenylation-dependent snoRNA catabolic process"/>
    <property type="evidence" value="ECO:0000318"/>
    <property type="project" value="GO_Central"/>
</dbReference>
<evidence type="ECO:0000256" key="2">
    <source>
        <dbReference type="ARBA" id="ARBA00022723"/>
    </source>
</evidence>
<dbReference type="eggNOG" id="KOG4400">
    <property type="taxonomic scope" value="Eukaryota"/>
</dbReference>
<dbReference type="PROSITE" id="PS50158">
    <property type="entry name" value="ZF_CCHC"/>
    <property type="match status" value="3"/>
</dbReference>
<name>F6RSB9_ORNAN</name>
<dbReference type="GO" id="GO:0005730">
    <property type="term" value="C:nucleolus"/>
    <property type="evidence" value="ECO:0007669"/>
    <property type="project" value="UniProtKB-SubCell"/>
</dbReference>
<dbReference type="CTD" id="84186"/>
<dbReference type="GO" id="GO:0071031">
    <property type="term" value="P:nuclear mRNA surveillance of mRNA 3'-end processing"/>
    <property type="evidence" value="ECO:0000318"/>
    <property type="project" value="GO_Central"/>
</dbReference>
<feature type="compositionally biased region" description="Basic and acidic residues" evidence="10">
    <location>
        <begin position="429"/>
        <end position="474"/>
    </location>
</feature>
<dbReference type="SMART" id="SM00343">
    <property type="entry name" value="ZnF_C2HC"/>
    <property type="match status" value="4"/>
</dbReference>
<dbReference type="GO" id="GO:0003723">
    <property type="term" value="F:RNA binding"/>
    <property type="evidence" value="ECO:0000318"/>
    <property type="project" value="GO_Central"/>
</dbReference>
<dbReference type="FunFam" id="4.10.60.10:FF:000020">
    <property type="entry name" value="Zinc finger CCHC domain-containing protein 7"/>
    <property type="match status" value="1"/>
</dbReference>
<dbReference type="Bgee" id="ENSOANG00000007577">
    <property type="expression patterns" value="Expressed in ovary and 8 other cell types or tissues"/>
</dbReference>
<keyword evidence="13" id="KW-1185">Reference proteome</keyword>
<feature type="region of interest" description="Disordered" evidence="10">
    <location>
        <begin position="167"/>
        <end position="187"/>
    </location>
</feature>
<protein>
    <recommendedName>
        <fullName evidence="7">Zinc finger CCHC domain-containing protein 7</fullName>
    </recommendedName>
    <alternativeName>
        <fullName evidence="8">TRAMP-like complex RNA-binding factor ZCCHC7</fullName>
    </alternativeName>
</protein>
<comment type="subcellular location">
    <subcellularLocation>
        <location evidence="1">Nucleus</location>
        <location evidence="1">Nucleolus</location>
    </subcellularLocation>
</comment>
<dbReference type="InParanoid" id="F6RSB9"/>
<dbReference type="Proteomes" id="UP000002279">
    <property type="component" value="Chromosome X5"/>
</dbReference>
<dbReference type="GO" id="GO:0071035">
    <property type="term" value="P:nuclear polyadenylation-dependent rRNA catabolic process"/>
    <property type="evidence" value="ECO:0000318"/>
    <property type="project" value="GO_Central"/>
</dbReference>
<dbReference type="GO" id="GO:0071038">
    <property type="term" value="P:TRAMP-dependent tRNA surveillance pathway"/>
    <property type="evidence" value="ECO:0000318"/>
    <property type="project" value="GO_Central"/>
</dbReference>
<dbReference type="GeneTree" id="ENSGT00950000183041"/>